<sequence length="190" mass="19634">MTLSAPATVSASSNPFVGEIMTVGFNFCPRGWGEANGALQSVASNSALFSLLGTTYGGDGRTTFALPDLRGRSSIGVGSGPGLSTVIWGQRGGVEQVTLTLNQMPSHNHTGNLHAENTADSNTGNPVNAALARSTNQIYSNTTAPNPAVTFASGTVTINNNGGSQPIQIRDPFLGMYKCIALTGLYPSRN</sequence>
<dbReference type="EMBL" id="WTYZ01000001">
    <property type="protein sequence ID" value="MXO83897.1"/>
    <property type="molecule type" value="Genomic_DNA"/>
</dbReference>
<comment type="caution">
    <text evidence="2">The sequence shown here is derived from an EMBL/GenBank/DDBJ whole genome shotgun (WGS) entry which is preliminary data.</text>
</comment>
<evidence type="ECO:0000313" key="3">
    <source>
        <dbReference type="Proteomes" id="UP000460290"/>
    </source>
</evidence>
<dbReference type="InterPro" id="IPR037053">
    <property type="entry name" value="Phage_tail_collar_dom_sf"/>
</dbReference>
<organism evidence="2 3">
    <name type="scientific">Pontixanthobacter aestiaquae</name>
    <dbReference type="NCBI Taxonomy" id="1509367"/>
    <lineage>
        <taxon>Bacteria</taxon>
        <taxon>Pseudomonadati</taxon>
        <taxon>Pseudomonadota</taxon>
        <taxon>Alphaproteobacteria</taxon>
        <taxon>Sphingomonadales</taxon>
        <taxon>Erythrobacteraceae</taxon>
        <taxon>Pontixanthobacter</taxon>
    </lineage>
</organism>
<keyword evidence="3" id="KW-1185">Reference proteome</keyword>
<dbReference type="InterPro" id="IPR011083">
    <property type="entry name" value="Phage_tail_collar_dom"/>
</dbReference>
<dbReference type="Proteomes" id="UP000460290">
    <property type="component" value="Unassembled WGS sequence"/>
</dbReference>
<dbReference type="Pfam" id="PF07484">
    <property type="entry name" value="Collar"/>
    <property type="match status" value="1"/>
</dbReference>
<reference evidence="2 3" key="1">
    <citation type="submission" date="2019-12" db="EMBL/GenBank/DDBJ databases">
        <title>Genomic-based taxomic classification of the family Erythrobacteraceae.</title>
        <authorList>
            <person name="Xu L."/>
        </authorList>
    </citation>
    <scope>NUCLEOTIDE SEQUENCE [LARGE SCALE GENOMIC DNA]</scope>
    <source>
        <strain evidence="2 3">KCTC 42006</strain>
    </source>
</reference>
<dbReference type="Gene3D" id="3.90.1340.10">
    <property type="entry name" value="Phage tail collar domain"/>
    <property type="match status" value="1"/>
</dbReference>
<dbReference type="SUPFAM" id="SSF88874">
    <property type="entry name" value="Receptor-binding domain of short tail fibre protein gp12"/>
    <property type="match status" value="1"/>
</dbReference>
<dbReference type="AlphaFoldDB" id="A0A844ZA37"/>
<accession>A0A844ZA37</accession>
<gene>
    <name evidence="2" type="ORF">GRI35_11030</name>
</gene>
<proteinExistence type="predicted"/>
<evidence type="ECO:0000259" key="1">
    <source>
        <dbReference type="Pfam" id="PF07484"/>
    </source>
</evidence>
<dbReference type="OrthoDB" id="9810174at2"/>
<feature type="domain" description="Phage tail collar" evidence="1">
    <location>
        <begin position="18"/>
        <end position="72"/>
    </location>
</feature>
<protein>
    <submittedName>
        <fullName evidence="2">Phage tail protein</fullName>
    </submittedName>
</protein>
<name>A0A844ZA37_9SPHN</name>
<evidence type="ECO:0000313" key="2">
    <source>
        <dbReference type="EMBL" id="MXO83897.1"/>
    </source>
</evidence>